<dbReference type="RefSeq" id="WP_258568971.1">
    <property type="nucleotide sequence ID" value="NZ_JAKUDN010000001.1"/>
</dbReference>
<accession>A0ABT1L3V2</accession>
<feature type="transmembrane region" description="Helical" evidence="1">
    <location>
        <begin position="100"/>
        <end position="118"/>
    </location>
</feature>
<organism evidence="2 3">
    <name type="scientific">Candidatus Synchoanobacter obligatus</name>
    <dbReference type="NCBI Taxonomy" id="2919597"/>
    <lineage>
        <taxon>Bacteria</taxon>
        <taxon>Pseudomonadati</taxon>
        <taxon>Pseudomonadota</taxon>
        <taxon>Gammaproteobacteria</taxon>
        <taxon>Candidatus Comchoanobacterales</taxon>
        <taxon>Candidatus Comchoanobacteraceae</taxon>
        <taxon>Candidatus Synchoanobacter</taxon>
    </lineage>
</organism>
<feature type="transmembrane region" description="Helical" evidence="1">
    <location>
        <begin position="253"/>
        <end position="279"/>
    </location>
</feature>
<feature type="transmembrane region" description="Helical" evidence="1">
    <location>
        <begin position="291"/>
        <end position="312"/>
    </location>
</feature>
<feature type="transmembrane region" description="Helical" evidence="1">
    <location>
        <begin position="124"/>
        <end position="144"/>
    </location>
</feature>
<keyword evidence="1" id="KW-0812">Transmembrane</keyword>
<evidence type="ECO:0000313" key="2">
    <source>
        <dbReference type="EMBL" id="MCP8351863.1"/>
    </source>
</evidence>
<keyword evidence="3" id="KW-1185">Reference proteome</keyword>
<name>A0ABT1L3V2_9GAMM</name>
<dbReference type="Proteomes" id="UP001320768">
    <property type="component" value="Unassembled WGS sequence"/>
</dbReference>
<proteinExistence type="predicted"/>
<dbReference type="EMBL" id="JAKUDN010000001">
    <property type="protein sequence ID" value="MCP8351863.1"/>
    <property type="molecule type" value="Genomic_DNA"/>
</dbReference>
<feature type="transmembrane region" description="Helical" evidence="1">
    <location>
        <begin position="231"/>
        <end position="247"/>
    </location>
</feature>
<reference evidence="2 3" key="1">
    <citation type="journal article" date="2022" name="Nat. Microbiol.">
        <title>The microbiome of a bacterivorous marine choanoflagellate contains a resource-demanding obligate bacterial associate.</title>
        <authorList>
            <person name="Needham D.M."/>
            <person name="Poirier C."/>
            <person name="Bachy C."/>
            <person name="George E.E."/>
            <person name="Wilken S."/>
            <person name="Yung C.C.M."/>
            <person name="Limardo A.J."/>
            <person name="Morando M."/>
            <person name="Sudek L."/>
            <person name="Malmstrom R.R."/>
            <person name="Keeling P.J."/>
            <person name="Santoro A.E."/>
            <person name="Worden A.Z."/>
        </authorList>
    </citation>
    <scope>NUCLEOTIDE SEQUENCE [LARGE SCALE GENOMIC DNA]</scope>
    <source>
        <strain evidence="2 3">Comchoano-2</strain>
    </source>
</reference>
<protein>
    <submittedName>
        <fullName evidence="2">Uncharacterized protein</fullName>
    </submittedName>
</protein>
<feature type="transmembrane region" description="Helical" evidence="1">
    <location>
        <begin position="193"/>
        <end position="211"/>
    </location>
</feature>
<evidence type="ECO:0000256" key="1">
    <source>
        <dbReference type="SAM" id="Phobius"/>
    </source>
</evidence>
<keyword evidence="1" id="KW-0472">Membrane</keyword>
<feature type="transmembrane region" description="Helical" evidence="1">
    <location>
        <begin position="165"/>
        <end position="187"/>
    </location>
</feature>
<keyword evidence="1" id="KW-1133">Transmembrane helix</keyword>
<sequence>MNKFALKYLTNASAFLVFYALLPQSVLVWQYLLFRVIALVSLQEVLGFTVISQIKKKLPEKVSAVSDTIEKLGKYLFEVLVTFQKFLQNVKCWVDSHLPYNFKFYFLFSVILFPAPLLHYTQYLALYLLMLCSYSLGFVLDIRFRSQAHVSSQGILRKWGQINVVQMKLVIMAVLNIFACFALPYYQFVMLCFGLPLCVYPLTSMITQVILKLYDYMQFFNGGYHYRKDTLALLIGMVSLNLLRLLYPFMSNYFLVAVGIYQLILLGNMVRILGVQWLLDHANALTCDAEGFINLFYNVNILLGVWAIFFLYELTHQAIPLLAYGLLAFLYGLDLGVLKHGFDLACHRLTLPTHKIVLSSRKLCSTVLYLPHQLYLYCAQDGFKDEHERIPSLIAL</sequence>
<feature type="transmembrane region" description="Helical" evidence="1">
    <location>
        <begin position="318"/>
        <end position="338"/>
    </location>
</feature>
<gene>
    <name evidence="2" type="ORF">MKS91_00955</name>
</gene>
<evidence type="ECO:0000313" key="3">
    <source>
        <dbReference type="Proteomes" id="UP001320768"/>
    </source>
</evidence>
<comment type="caution">
    <text evidence="2">The sequence shown here is derived from an EMBL/GenBank/DDBJ whole genome shotgun (WGS) entry which is preliminary data.</text>
</comment>